<evidence type="ECO:0000313" key="3">
    <source>
        <dbReference type="EMBL" id="QGZ35075.1"/>
    </source>
</evidence>
<dbReference type="GO" id="GO:0016705">
    <property type="term" value="F:oxidoreductase activity, acting on paired donors, with incorporation or reduction of molecular oxygen"/>
    <property type="evidence" value="ECO:0007669"/>
    <property type="project" value="InterPro"/>
</dbReference>
<dbReference type="SUPFAM" id="SSF48264">
    <property type="entry name" value="Cytochrome P450"/>
    <property type="match status" value="2"/>
</dbReference>
<dbReference type="PANTHER" id="PTHR46696:SF1">
    <property type="entry name" value="CYTOCHROME P450 YJIB-RELATED"/>
    <property type="match status" value="1"/>
</dbReference>
<evidence type="ECO:0008006" key="5">
    <source>
        <dbReference type="Google" id="ProtNLM"/>
    </source>
</evidence>
<dbReference type="Gene3D" id="1.10.630.10">
    <property type="entry name" value="Cytochrome P450"/>
    <property type="match status" value="2"/>
</dbReference>
<reference evidence="3 4" key="1">
    <citation type="submission" date="2019-12" db="EMBL/GenBank/DDBJ databases">
        <title>The genome of Stappia indica PHM037.</title>
        <authorList>
            <person name="Kacar D."/>
            <person name="Galan B."/>
            <person name="Canedo L."/>
            <person name="Rodriguez P."/>
            <person name="de la Calle F."/>
            <person name="Garcia J.L."/>
        </authorList>
    </citation>
    <scope>NUCLEOTIDE SEQUENCE [LARGE SCALE GENOMIC DNA]</scope>
    <source>
        <strain evidence="3 4">PHM037</strain>
    </source>
</reference>
<evidence type="ECO:0000256" key="2">
    <source>
        <dbReference type="ARBA" id="ARBA00010617"/>
    </source>
</evidence>
<accession>A0A857C872</accession>
<dbReference type="PANTHER" id="PTHR46696">
    <property type="entry name" value="P450, PUTATIVE (EUROFUNG)-RELATED"/>
    <property type="match status" value="1"/>
</dbReference>
<comment type="cofactor">
    <cofactor evidence="1">
        <name>heme</name>
        <dbReference type="ChEBI" id="CHEBI:30413"/>
    </cofactor>
</comment>
<dbReference type="PRINTS" id="PR00359">
    <property type="entry name" value="BP450"/>
</dbReference>
<dbReference type="GO" id="GO:0004497">
    <property type="term" value="F:monooxygenase activity"/>
    <property type="evidence" value="ECO:0007669"/>
    <property type="project" value="InterPro"/>
</dbReference>
<dbReference type="RefSeq" id="WP_158194029.1">
    <property type="nucleotide sequence ID" value="NZ_CP046908.1"/>
</dbReference>
<comment type="similarity">
    <text evidence="2">Belongs to the cytochrome P450 family.</text>
</comment>
<dbReference type="AlphaFoldDB" id="A0A857C872"/>
<dbReference type="KEGG" id="siw:GH266_11500"/>
<protein>
    <recommendedName>
        <fullName evidence="5">Cytochrome P450</fullName>
    </recommendedName>
</protein>
<dbReference type="EMBL" id="CP046908">
    <property type="protein sequence ID" value="QGZ35075.1"/>
    <property type="molecule type" value="Genomic_DNA"/>
</dbReference>
<evidence type="ECO:0000313" key="4">
    <source>
        <dbReference type="Proteomes" id="UP000435648"/>
    </source>
</evidence>
<dbReference type="OrthoDB" id="9801155at2"/>
<dbReference type="GO" id="GO:0005506">
    <property type="term" value="F:iron ion binding"/>
    <property type="evidence" value="ECO:0007669"/>
    <property type="project" value="InterPro"/>
</dbReference>
<dbReference type="InterPro" id="IPR036396">
    <property type="entry name" value="Cyt_P450_sf"/>
</dbReference>
<evidence type="ECO:0000256" key="1">
    <source>
        <dbReference type="ARBA" id="ARBA00001971"/>
    </source>
</evidence>
<dbReference type="GO" id="GO:0020037">
    <property type="term" value="F:heme binding"/>
    <property type="evidence" value="ECO:0007669"/>
    <property type="project" value="InterPro"/>
</dbReference>
<gene>
    <name evidence="3" type="ORF">GH266_11500</name>
</gene>
<proteinExistence type="inferred from homology"/>
<organism evidence="3 4">
    <name type="scientific">Stappia indica</name>
    <dbReference type="NCBI Taxonomy" id="538381"/>
    <lineage>
        <taxon>Bacteria</taxon>
        <taxon>Pseudomonadati</taxon>
        <taxon>Pseudomonadota</taxon>
        <taxon>Alphaproteobacteria</taxon>
        <taxon>Hyphomicrobiales</taxon>
        <taxon>Stappiaceae</taxon>
        <taxon>Stappia</taxon>
    </lineage>
</organism>
<dbReference type="PROSITE" id="PS00086">
    <property type="entry name" value="CYTOCHROME_P450"/>
    <property type="match status" value="2"/>
</dbReference>
<dbReference type="InterPro" id="IPR017972">
    <property type="entry name" value="Cyt_P450_CS"/>
</dbReference>
<name>A0A857C872_9HYPH</name>
<dbReference type="Proteomes" id="UP000435648">
    <property type="component" value="Chromosome"/>
</dbReference>
<dbReference type="CDD" id="cd00302">
    <property type="entry name" value="cytochrome_P450"/>
    <property type="match status" value="1"/>
</dbReference>
<sequence>MSRHVWSDPDSFVKTPAMAVAVLRDLELPRIDRYLDEIAERGGVDLDALRRLSANTLVAMSGEAHLRVRRVIAPFFSQSGLAPWRPMMEEACRSVCEELKNASDPDLVRDVTIPLFLKVMPRILGLDLPPTPEHFQAAETAQRLTEPYLSLPTLRALNQAARLLVSTCPQTGAGEGSAPESLLACLRRRRGDLPDGLEPEYFVVGLLAGSNSATQSLAFALHGLLSGPAQLWADAGGPAWGAQETQKLLGLYQSTRTLVRVANEATDVAGCPYHKGQSAVVDIVAANACLRADSLRADRGTRQSHMSFGSGAHRCPGVFLSEMLIETAIPILARTFPDITLKTDECRFVVTPMMQAPTALPCSLDKTSRRVSARLCDIRDMGSAHRILKDNDAFAPPPMESHLTLLSQASGEDLDEATRIARNALFFMDGPRHEVLKQVLMRFLGAAQLQPWRSVVDAALDKALQELSAMARPDLVSGYSDPLRRSVMTRILGISCRDQARFDAIAPQLQDVLEPWLSMRKLRRVQAVFTEALSLMQVPAASEGPPSLLEHLVADAPAGFDEADLKAVVLVLYGASFNLSHTLSNALLSILSRPPEDRSAASGQAWVEANIDELIARCSGPKFIYRVARTDLSLGDLAMKAGDTARLNVHVLNRQSPAGKGHVSFGKGLHRCVGATLSVMVLKAAIPAIFRRFPNLALDVQAHRYHPMSETVALSTLPCIFSRTEPEND</sequence>
<dbReference type="InterPro" id="IPR002397">
    <property type="entry name" value="Cyt_P450_B"/>
</dbReference>